<accession>A0A5J4X1E4</accession>
<feature type="compositionally biased region" description="Basic and acidic residues" evidence="4">
    <location>
        <begin position="338"/>
        <end position="359"/>
    </location>
</feature>
<comment type="caution">
    <text evidence="7">The sequence shown here is derived from an EMBL/GenBank/DDBJ whole genome shotgun (WGS) entry which is preliminary data.</text>
</comment>
<organism evidence="7 8">
    <name type="scientific">Streblomastix strix</name>
    <dbReference type="NCBI Taxonomy" id="222440"/>
    <lineage>
        <taxon>Eukaryota</taxon>
        <taxon>Metamonada</taxon>
        <taxon>Preaxostyla</taxon>
        <taxon>Oxymonadida</taxon>
        <taxon>Streblomastigidae</taxon>
        <taxon>Streblomastix</taxon>
    </lineage>
</organism>
<feature type="region of interest" description="Disordered" evidence="4">
    <location>
        <begin position="329"/>
        <end position="364"/>
    </location>
</feature>
<gene>
    <name evidence="7" type="ORF">EZS28_003483</name>
</gene>
<evidence type="ECO:0000256" key="4">
    <source>
        <dbReference type="SAM" id="MobiDB-lite"/>
    </source>
</evidence>
<keyword evidence="3" id="KW-0539">Nucleus</keyword>
<evidence type="ECO:0000256" key="3">
    <source>
        <dbReference type="ARBA" id="ARBA00023242"/>
    </source>
</evidence>
<dbReference type="PANTHER" id="PTHR12933:SF0">
    <property type="entry name" value="U3 SMALL NUCLEOLAR RNA-ASSOCIATED PROTEIN 25 HOMOLOG"/>
    <property type="match status" value="1"/>
</dbReference>
<evidence type="ECO:0000259" key="5">
    <source>
        <dbReference type="Pfam" id="PF06862"/>
    </source>
</evidence>
<dbReference type="GO" id="GO:0034511">
    <property type="term" value="F:U3 snoRNA binding"/>
    <property type="evidence" value="ECO:0007669"/>
    <property type="project" value="InterPro"/>
</dbReference>
<dbReference type="Proteomes" id="UP000324800">
    <property type="component" value="Unassembled WGS sequence"/>
</dbReference>
<evidence type="ECO:0000256" key="1">
    <source>
        <dbReference type="ARBA" id="ARBA00004604"/>
    </source>
</evidence>
<comment type="subcellular location">
    <subcellularLocation>
        <location evidence="1">Nucleus</location>
        <location evidence="1">Nucleolus</location>
    </subcellularLocation>
</comment>
<feature type="domain" description="UTP25 NTP hydrolase-like" evidence="6">
    <location>
        <begin position="120"/>
        <end position="331"/>
    </location>
</feature>
<dbReference type="Pfam" id="PF22916">
    <property type="entry name" value="UTP25_NTPase-like"/>
    <property type="match status" value="1"/>
</dbReference>
<sequence length="642" mass="75051">MLPPKDPYLTRLRSTITLPEIYKHVNHVKQYIHHEIGRNIAFERDRGSDPVLDSITHLTNIFLHKDLFQEWFDIRGGKANEEIISAIRDCDGFVLEGNLCPIEGCMHEQQREIIQPLFGYEDIMYCKSSPNTEKRLRQIVMLHVLNHILKSRSLITANNFSLDEQKKKEQGNILGKVDNQTSTLSVPTETSTLANISTPLFNADPYRDKGFARPRVLFLCATRNTAYELVDSYFLRLIPKYFRSNISHRAKFKRLFGPPEEEQEDIDTSRREKPASYKRAFKGNSDEDFIFGIGLTRRSIKIMCKYSESDILFASPLGLVKAFSNTEHKRNYHNNNKNRQEGNKRGKSKWNDDQSRDQRSFQSKVNIDDSLDRYSLLSGGRTPIHSIELADDERLSFFSSHILPLLISNENKQDDEEDKVSRRRKGKRNTDQKNKENKRKKQTKKEDNSDDELQKKKKRKRSQSQSSSNDDHDDEDEFDQLSEFDQLPRTVIFFSSFFEFYRVRALLQHKLALVDACEHTSIPTLTKGRMLFFEGKVRLLLYTSRLHYYRRYNWRRVERVIFFGIPDDPEFFVDMLVMLGEGSVLVLFNNEDEIQLERIVGKKVLSRMLPTDEQKQGQVVTRISSEDSFVLFAGLKQDKKLI</sequence>
<dbReference type="GO" id="GO:0019843">
    <property type="term" value="F:rRNA binding"/>
    <property type="evidence" value="ECO:0007669"/>
    <property type="project" value="TreeGrafter"/>
</dbReference>
<dbReference type="AlphaFoldDB" id="A0A5J4X1E4"/>
<dbReference type="GO" id="GO:0032040">
    <property type="term" value="C:small-subunit processome"/>
    <property type="evidence" value="ECO:0007669"/>
    <property type="project" value="TreeGrafter"/>
</dbReference>
<dbReference type="InterPro" id="IPR010678">
    <property type="entry name" value="UTP25"/>
</dbReference>
<dbReference type="InterPro" id="IPR053940">
    <property type="entry name" value="UTP25_NTPase-like"/>
</dbReference>
<dbReference type="Pfam" id="PF06862">
    <property type="entry name" value="Utp25_C"/>
    <property type="match status" value="1"/>
</dbReference>
<evidence type="ECO:0000313" key="8">
    <source>
        <dbReference type="Proteomes" id="UP000324800"/>
    </source>
</evidence>
<dbReference type="GO" id="GO:0000462">
    <property type="term" value="P:maturation of SSU-rRNA from tricistronic rRNA transcript (SSU-rRNA, 5.8S rRNA, LSU-rRNA)"/>
    <property type="evidence" value="ECO:0007669"/>
    <property type="project" value="TreeGrafter"/>
</dbReference>
<evidence type="ECO:0000313" key="7">
    <source>
        <dbReference type="EMBL" id="KAA6400990.1"/>
    </source>
</evidence>
<name>A0A5J4X1E4_9EUKA</name>
<comment type="similarity">
    <text evidence="2">Belongs to the UTP25 family.</text>
</comment>
<protein>
    <submittedName>
        <fullName evidence="7">Putative U3 small nucleolar RNA-associated protein 25</fullName>
    </submittedName>
</protein>
<proteinExistence type="inferred from homology"/>
<dbReference type="OrthoDB" id="10264378at2759"/>
<reference evidence="7 8" key="1">
    <citation type="submission" date="2019-03" db="EMBL/GenBank/DDBJ databases">
        <title>Single cell metagenomics reveals metabolic interactions within the superorganism composed of flagellate Streblomastix strix and complex community of Bacteroidetes bacteria on its surface.</title>
        <authorList>
            <person name="Treitli S.C."/>
            <person name="Kolisko M."/>
            <person name="Husnik F."/>
            <person name="Keeling P."/>
            <person name="Hampl V."/>
        </authorList>
    </citation>
    <scope>NUCLEOTIDE SEQUENCE [LARGE SCALE GENOMIC DNA]</scope>
    <source>
        <strain evidence="7">ST1C</strain>
    </source>
</reference>
<evidence type="ECO:0000259" key="6">
    <source>
        <dbReference type="Pfam" id="PF22916"/>
    </source>
</evidence>
<dbReference type="PANTHER" id="PTHR12933">
    <property type="entry name" value="ORF PROTEIN-RELATED"/>
    <property type="match status" value="1"/>
</dbReference>
<dbReference type="EMBL" id="SNRW01000463">
    <property type="protein sequence ID" value="KAA6400990.1"/>
    <property type="molecule type" value="Genomic_DNA"/>
</dbReference>
<evidence type="ECO:0000256" key="2">
    <source>
        <dbReference type="ARBA" id="ARBA00009223"/>
    </source>
</evidence>
<feature type="region of interest" description="Disordered" evidence="4">
    <location>
        <begin position="412"/>
        <end position="478"/>
    </location>
</feature>
<feature type="domain" description="UTP25 C-terminal" evidence="5">
    <location>
        <begin position="487"/>
        <end position="613"/>
    </location>
</feature>
<dbReference type="InterPro" id="IPR053939">
    <property type="entry name" value="UTP25_C"/>
</dbReference>